<name>A0A7M7RES5_STRPU</name>
<dbReference type="SUPFAM" id="SSF57302">
    <property type="entry name" value="Snake toxin-like"/>
    <property type="match status" value="1"/>
</dbReference>
<dbReference type="Gene3D" id="2.10.60.10">
    <property type="entry name" value="CD59"/>
    <property type="match status" value="1"/>
</dbReference>
<keyword evidence="3 5" id="KW-0472">Membrane</keyword>
<keyword evidence="5" id="KW-0812">Transmembrane</keyword>
<protein>
    <recommendedName>
        <fullName evidence="7">Protein kinase domain-containing protein</fullName>
    </recommendedName>
</protein>
<dbReference type="OMA" id="ENTYDWH"/>
<dbReference type="InterPro" id="IPR000472">
    <property type="entry name" value="Activin_recp"/>
</dbReference>
<evidence type="ECO:0000259" key="7">
    <source>
        <dbReference type="PROSITE" id="PS50011"/>
    </source>
</evidence>
<feature type="chain" id="PRO_5029460959" description="Protein kinase domain-containing protein" evidence="6">
    <location>
        <begin position="22"/>
        <end position="1020"/>
    </location>
</feature>
<organism evidence="8 9">
    <name type="scientific">Strongylocentrotus purpuratus</name>
    <name type="common">Purple sea urchin</name>
    <dbReference type="NCBI Taxonomy" id="7668"/>
    <lineage>
        <taxon>Eukaryota</taxon>
        <taxon>Metazoa</taxon>
        <taxon>Echinodermata</taxon>
        <taxon>Eleutherozoa</taxon>
        <taxon>Echinozoa</taxon>
        <taxon>Echinoidea</taxon>
        <taxon>Euechinoidea</taxon>
        <taxon>Echinacea</taxon>
        <taxon>Camarodonta</taxon>
        <taxon>Echinidea</taxon>
        <taxon>Strongylocentrotidae</taxon>
        <taxon>Strongylocentrotus</taxon>
    </lineage>
</organism>
<feature type="compositionally biased region" description="Low complexity" evidence="4">
    <location>
        <begin position="771"/>
        <end position="787"/>
    </location>
</feature>
<dbReference type="GO" id="GO:0043235">
    <property type="term" value="C:receptor complex"/>
    <property type="evidence" value="ECO:0000318"/>
    <property type="project" value="GO_Central"/>
</dbReference>
<dbReference type="CTD" id="659"/>
<evidence type="ECO:0000256" key="4">
    <source>
        <dbReference type="SAM" id="MobiDB-lite"/>
    </source>
</evidence>
<dbReference type="Pfam" id="PF00069">
    <property type="entry name" value="Pkinase"/>
    <property type="match status" value="1"/>
</dbReference>
<dbReference type="GO" id="GO:0005524">
    <property type="term" value="F:ATP binding"/>
    <property type="evidence" value="ECO:0007669"/>
    <property type="project" value="UniProtKB-KW"/>
</dbReference>
<dbReference type="OrthoDB" id="669224at2759"/>
<accession>A0A7M7RES5</accession>
<feature type="region of interest" description="Disordered" evidence="4">
    <location>
        <begin position="867"/>
        <end position="899"/>
    </location>
</feature>
<dbReference type="Gene3D" id="1.10.510.10">
    <property type="entry name" value="Transferase(Phosphotransferase) domain 1"/>
    <property type="match status" value="1"/>
</dbReference>
<comment type="subcellular location">
    <subcellularLocation>
        <location evidence="1">Membrane</location>
    </subcellularLocation>
</comment>
<dbReference type="InterPro" id="IPR000719">
    <property type="entry name" value="Prot_kinase_dom"/>
</dbReference>
<feature type="region of interest" description="Disordered" evidence="4">
    <location>
        <begin position="704"/>
        <end position="807"/>
    </location>
</feature>
<feature type="compositionally biased region" description="Polar residues" evidence="4">
    <location>
        <begin position="753"/>
        <end position="770"/>
    </location>
</feature>
<reference evidence="9" key="1">
    <citation type="submission" date="2015-02" db="EMBL/GenBank/DDBJ databases">
        <title>Genome sequencing for Strongylocentrotus purpuratus.</title>
        <authorList>
            <person name="Murali S."/>
            <person name="Liu Y."/>
            <person name="Vee V."/>
            <person name="English A."/>
            <person name="Wang M."/>
            <person name="Skinner E."/>
            <person name="Han Y."/>
            <person name="Muzny D.M."/>
            <person name="Worley K.C."/>
            <person name="Gibbs R.A."/>
        </authorList>
    </citation>
    <scope>NUCLEOTIDE SEQUENCE</scope>
</reference>
<dbReference type="GO" id="GO:0005024">
    <property type="term" value="F:transforming growth factor beta receptor activity"/>
    <property type="evidence" value="ECO:0000318"/>
    <property type="project" value="GO_Central"/>
</dbReference>
<reference evidence="8" key="2">
    <citation type="submission" date="2021-01" db="UniProtKB">
        <authorList>
            <consortium name="EnsemblMetazoa"/>
        </authorList>
    </citation>
    <scope>IDENTIFICATION</scope>
</reference>
<keyword evidence="2 6" id="KW-0732">Signal</keyword>
<feature type="compositionally biased region" description="Polar residues" evidence="4">
    <location>
        <begin position="719"/>
        <end position="728"/>
    </location>
</feature>
<dbReference type="Gene3D" id="3.30.200.20">
    <property type="entry name" value="Phosphorylase Kinase, domain 1"/>
    <property type="match status" value="1"/>
</dbReference>
<dbReference type="InterPro" id="IPR011009">
    <property type="entry name" value="Kinase-like_dom_sf"/>
</dbReference>
<dbReference type="AlphaFoldDB" id="A0A7M7RES5"/>
<dbReference type="SUPFAM" id="SSF56112">
    <property type="entry name" value="Protein kinase-like (PK-like)"/>
    <property type="match status" value="1"/>
</dbReference>
<dbReference type="EnsemblMetazoa" id="XM_785890">
    <property type="protein sequence ID" value="XP_790983"/>
    <property type="gene ID" value="LOC586095"/>
</dbReference>
<feature type="compositionally biased region" description="Basic and acidic residues" evidence="4">
    <location>
        <begin position="888"/>
        <end position="897"/>
    </location>
</feature>
<dbReference type="GO" id="GO:0071363">
    <property type="term" value="P:cellular response to growth factor stimulus"/>
    <property type="evidence" value="ECO:0000318"/>
    <property type="project" value="GO_Central"/>
</dbReference>
<evidence type="ECO:0000313" key="9">
    <source>
        <dbReference type="Proteomes" id="UP000007110"/>
    </source>
</evidence>
<evidence type="ECO:0000256" key="6">
    <source>
        <dbReference type="SAM" id="SignalP"/>
    </source>
</evidence>
<dbReference type="RefSeq" id="XP_790983.2">
    <property type="nucleotide sequence ID" value="XM_785890.5"/>
</dbReference>
<keyword evidence="9" id="KW-1185">Reference proteome</keyword>
<dbReference type="Proteomes" id="UP000007110">
    <property type="component" value="Unassembled WGS sequence"/>
</dbReference>
<proteinExistence type="predicted"/>
<dbReference type="GO" id="GO:0030509">
    <property type="term" value="P:BMP signaling pathway"/>
    <property type="evidence" value="ECO:0000318"/>
    <property type="project" value="GO_Central"/>
</dbReference>
<dbReference type="CDD" id="cd14054">
    <property type="entry name" value="STKc_BMPR2_AMHR2"/>
    <property type="match status" value="1"/>
</dbReference>
<evidence type="ECO:0000313" key="8">
    <source>
        <dbReference type="EnsemblMetazoa" id="XP_790983"/>
    </source>
</evidence>
<dbReference type="KEGG" id="spu:586095"/>
<dbReference type="Pfam" id="PF01064">
    <property type="entry name" value="Activin_recp"/>
    <property type="match status" value="1"/>
</dbReference>
<evidence type="ECO:0000256" key="3">
    <source>
        <dbReference type="ARBA" id="ARBA00023136"/>
    </source>
</evidence>
<feature type="compositionally biased region" description="Polar residues" evidence="4">
    <location>
        <begin position="788"/>
        <end position="804"/>
    </location>
</feature>
<dbReference type="GO" id="GO:0005886">
    <property type="term" value="C:plasma membrane"/>
    <property type="evidence" value="ECO:0000318"/>
    <property type="project" value="GO_Central"/>
</dbReference>
<evidence type="ECO:0000256" key="5">
    <source>
        <dbReference type="SAM" id="Phobius"/>
    </source>
</evidence>
<dbReference type="PROSITE" id="PS50011">
    <property type="entry name" value="PROTEIN_KINASE_DOM"/>
    <property type="match status" value="1"/>
</dbReference>
<dbReference type="InParanoid" id="A0A7M7RES5"/>
<feature type="signal peptide" evidence="6">
    <location>
        <begin position="1"/>
        <end position="21"/>
    </location>
</feature>
<feature type="domain" description="Protein kinase" evidence="7">
    <location>
        <begin position="215"/>
        <end position="526"/>
    </location>
</feature>
<feature type="region of interest" description="Disordered" evidence="4">
    <location>
        <begin position="932"/>
        <end position="953"/>
    </location>
</feature>
<dbReference type="InterPro" id="IPR045860">
    <property type="entry name" value="Snake_toxin-like_sf"/>
</dbReference>
<feature type="transmembrane region" description="Helical" evidence="5">
    <location>
        <begin position="163"/>
        <end position="184"/>
    </location>
</feature>
<evidence type="ECO:0000256" key="1">
    <source>
        <dbReference type="ARBA" id="ARBA00004370"/>
    </source>
</evidence>
<feature type="region of interest" description="Disordered" evidence="4">
    <location>
        <begin position="582"/>
        <end position="610"/>
    </location>
</feature>
<dbReference type="GeneID" id="586095"/>
<dbReference type="CDD" id="cd23618">
    <property type="entry name" value="TFP_LU_ECD_Wit"/>
    <property type="match status" value="1"/>
</dbReference>
<dbReference type="FunFam" id="1.10.510.10:FF:000180">
    <property type="entry name" value="Receptor protein serine/threonine kinase"/>
    <property type="match status" value="1"/>
</dbReference>
<keyword evidence="5" id="KW-1133">Transmembrane helix</keyword>
<sequence>MKTFIFLCSIAFGLYIHSGDAIYCAYYPADNQNDPMNPSQDEVMGVIQPDNVTIYCPEENDRCYSFWYTHPNYENEILIQKQGCWGNEAKSLNCNQENCTAHSKPSEYLVRTKNQTSRICCCAGDYCNRNVSDAYVPLPSTKPTVTQYKVISDQMNHEMERTILIAVIPIFCVSVAIAIMYFIFRMRLRSTKAQMSQLPMIEAPPPEPTFDLDQLKMMELVGQGRYCNVYRAALSENEVAVKVFTGSSKQCYMNELDIMGLPHMEHSNLLQYVGSGDRMGEDGWVEHLLVVDMISKGSLMSYLRENTYDWHTMCRLAQTTAAGLAHLHQVIDTQVGLKPAVVHRDINSRNVLVNAEGNCVIGDFGFAMQVCGSSVVGEGDGDNSTITDVGTVRYMSPEVLDGAVNLRDCECALKQVDVYALGLVVWEIAMRCKDLYPRDEMGNYQMPFEEQVGLHPTFEDMQILVSRERKRPQFPDAWKQNSQALRSLKETIEDCWDHDAEARLTALCVEERIIELMVLWDKHRMISPTINPTTQGNAIPTHTMNEYTTRPTDIISREYPGIARLADGTMIAVRSNGQPVLGAASETSGTASDTKNHHGLHSSVSSGLEKNERLRLMSPGTISTSLSSQSDLNLIDLTASAPPVDPKNLHHSDDSIERYTTDLKYGPQQSGPKYCDQYGFSEPSTSPSRPLVVNEMRAGLSKDQMTDNLSHGMGKLKNKSSSMPSWNHINGVDPRSRGANQPVNMAKLDTNLHRQQARSASPKQSNQNGYEASGSSGASSEGAGPSSIPNMNIRPNSLPLQSTHRGSKKKLMAVYNPNTGPTTKVQTGIAKMDSVAPSCHQVKMAANTHKQQPTHNAVEKLRNGNVGNLEPEADRPHSWACDSSSGSDRSHEIDRKNGNACSGSASCIAKGDNGKRKVTPFRLLTEKLSIHKGKDKKEPKDQTDCNGVNNRNPVELNVNNNARAMAPQTLANGSDNDSVACSDLSNGHAGVSLNGDAYPLNSKLVNGSAKLQANFELECV</sequence>
<evidence type="ECO:0000256" key="2">
    <source>
        <dbReference type="ARBA" id="ARBA00022729"/>
    </source>
</evidence>